<dbReference type="EMBL" id="JALBUT010000007">
    <property type="protein sequence ID" value="MDX8415923.1"/>
    <property type="molecule type" value="Genomic_DNA"/>
</dbReference>
<dbReference type="SUPFAM" id="SSF56420">
    <property type="entry name" value="Peptide deformylase"/>
    <property type="match status" value="1"/>
</dbReference>
<dbReference type="PRINTS" id="PR01576">
    <property type="entry name" value="PDEFORMYLASE"/>
</dbReference>
<dbReference type="PANTHER" id="PTHR10458">
    <property type="entry name" value="PEPTIDE DEFORMYLASE"/>
    <property type="match status" value="1"/>
</dbReference>
<evidence type="ECO:0000313" key="4">
    <source>
        <dbReference type="Proteomes" id="UP001275932"/>
    </source>
</evidence>
<dbReference type="Pfam" id="PF01327">
    <property type="entry name" value="Pep_deformylase"/>
    <property type="match status" value="1"/>
</dbReference>
<reference evidence="3 4" key="1">
    <citation type="submission" date="2022-03" db="EMBL/GenBank/DDBJ databases">
        <title>Novel taxa within the pig intestine.</title>
        <authorList>
            <person name="Wylensek D."/>
            <person name="Bishof K."/>
            <person name="Afrizal A."/>
            <person name="Clavel T."/>
        </authorList>
    </citation>
    <scope>NUCLEOTIDE SEQUENCE [LARGE SCALE GENOMIC DNA]</scope>
    <source>
        <strain evidence="3 4">CLA-KB-P66</strain>
    </source>
</reference>
<gene>
    <name evidence="2" type="primary">def</name>
    <name evidence="3" type="ORF">MOX91_07010</name>
</gene>
<keyword evidence="4" id="KW-1185">Reference proteome</keyword>
<evidence type="ECO:0000256" key="1">
    <source>
        <dbReference type="ARBA" id="ARBA00010759"/>
    </source>
</evidence>
<keyword evidence="2" id="KW-0408">Iron</keyword>
<feature type="binding site" evidence="2">
    <location>
        <position position="152"/>
    </location>
    <ligand>
        <name>Fe cation</name>
        <dbReference type="ChEBI" id="CHEBI:24875"/>
    </ligand>
</feature>
<comment type="cofactor">
    <cofactor evidence="2">
        <name>Fe(2+)</name>
        <dbReference type="ChEBI" id="CHEBI:29033"/>
    </cofactor>
    <text evidence="2">Binds 1 Fe(2+) ion.</text>
</comment>
<organism evidence="3 4">
    <name type="scientific">Intestinicryptomonas porci</name>
    <dbReference type="NCBI Taxonomy" id="2926320"/>
    <lineage>
        <taxon>Bacteria</taxon>
        <taxon>Pseudomonadati</taxon>
        <taxon>Verrucomicrobiota</taxon>
        <taxon>Opitutia</taxon>
        <taxon>Opitutales</taxon>
        <taxon>Intestinicryptomonaceae</taxon>
        <taxon>Intestinicryptomonas</taxon>
    </lineage>
</organism>
<comment type="similarity">
    <text evidence="1 2">Belongs to the polypeptide deformylase family.</text>
</comment>
<dbReference type="CDD" id="cd00487">
    <property type="entry name" value="Pep_deformylase"/>
    <property type="match status" value="1"/>
</dbReference>
<dbReference type="NCBIfam" id="NF001159">
    <property type="entry name" value="PRK00150.1-3"/>
    <property type="match status" value="1"/>
</dbReference>
<accession>A0ABU4WH80</accession>
<sequence length="193" mass="22049">MQMRVTQYGEPVLKQKAEDIDIFNDELETLANDMFETMCEANGIGLAAPQVGISKRMFVIDMRRRVDTDSECNFTLDGRYVPLELAMPLVAVNPEVENAGMYVETAEEGCLSFPGIYAEVERFYKVRLTYNDLRGLRHEIVCDGLFARCIQHENDHLDGVTFVDRLSSKQLLKISSKLKKIKRSSRDFLKGQK</sequence>
<comment type="catalytic activity">
    <reaction evidence="2">
        <text>N-terminal N-formyl-L-methionyl-[peptide] + H2O = N-terminal L-methionyl-[peptide] + formate</text>
        <dbReference type="Rhea" id="RHEA:24420"/>
        <dbReference type="Rhea" id="RHEA-COMP:10639"/>
        <dbReference type="Rhea" id="RHEA-COMP:10640"/>
        <dbReference type="ChEBI" id="CHEBI:15377"/>
        <dbReference type="ChEBI" id="CHEBI:15740"/>
        <dbReference type="ChEBI" id="CHEBI:49298"/>
        <dbReference type="ChEBI" id="CHEBI:64731"/>
        <dbReference type="EC" id="3.5.1.88"/>
    </reaction>
</comment>
<feature type="binding site" evidence="2">
    <location>
        <position position="156"/>
    </location>
    <ligand>
        <name>Fe cation</name>
        <dbReference type="ChEBI" id="CHEBI:24875"/>
    </ligand>
</feature>
<name>A0ABU4WH80_9BACT</name>
<dbReference type="InterPro" id="IPR023635">
    <property type="entry name" value="Peptide_deformylase"/>
</dbReference>
<feature type="active site" evidence="2">
    <location>
        <position position="153"/>
    </location>
</feature>
<dbReference type="PIRSF" id="PIRSF004749">
    <property type="entry name" value="Pep_def"/>
    <property type="match status" value="1"/>
</dbReference>
<dbReference type="EC" id="3.5.1.88" evidence="2"/>
<evidence type="ECO:0000256" key="2">
    <source>
        <dbReference type="HAMAP-Rule" id="MF_00163"/>
    </source>
</evidence>
<dbReference type="InterPro" id="IPR036821">
    <property type="entry name" value="Peptide_deformylase_sf"/>
</dbReference>
<keyword evidence="2" id="KW-0648">Protein biosynthesis</keyword>
<dbReference type="Proteomes" id="UP001275932">
    <property type="component" value="Unassembled WGS sequence"/>
</dbReference>
<comment type="function">
    <text evidence="2">Removes the formyl group from the N-terminal Met of newly synthesized proteins. Requires at least a dipeptide for an efficient rate of reaction. N-terminal L-methionine is a prerequisite for activity but the enzyme has broad specificity at other positions.</text>
</comment>
<keyword evidence="2" id="KW-0378">Hydrolase</keyword>
<dbReference type="Gene3D" id="3.90.45.10">
    <property type="entry name" value="Peptide deformylase"/>
    <property type="match status" value="1"/>
</dbReference>
<dbReference type="HAMAP" id="MF_00163">
    <property type="entry name" value="Pep_deformylase"/>
    <property type="match status" value="1"/>
</dbReference>
<comment type="caution">
    <text evidence="3">The sequence shown here is derived from an EMBL/GenBank/DDBJ whole genome shotgun (WGS) entry which is preliminary data.</text>
</comment>
<keyword evidence="2" id="KW-0479">Metal-binding</keyword>
<evidence type="ECO:0000313" key="3">
    <source>
        <dbReference type="EMBL" id="MDX8415923.1"/>
    </source>
</evidence>
<proteinExistence type="inferred from homology"/>
<dbReference type="PANTHER" id="PTHR10458:SF22">
    <property type="entry name" value="PEPTIDE DEFORMYLASE"/>
    <property type="match status" value="1"/>
</dbReference>
<protein>
    <recommendedName>
        <fullName evidence="2">Peptide deformylase</fullName>
        <shortName evidence="2">PDF</shortName>
        <ecNumber evidence="2">3.5.1.88</ecNumber>
    </recommendedName>
    <alternativeName>
        <fullName evidence="2">Polypeptide deformylase</fullName>
    </alternativeName>
</protein>
<feature type="binding site" evidence="2">
    <location>
        <position position="110"/>
    </location>
    <ligand>
        <name>Fe cation</name>
        <dbReference type="ChEBI" id="CHEBI:24875"/>
    </ligand>
</feature>